<evidence type="ECO:0000313" key="1">
    <source>
        <dbReference type="EMBL" id="TWV92979.1"/>
    </source>
</evidence>
<gene>
    <name evidence="1" type="ORF">FEF09_27895</name>
</gene>
<proteinExistence type="predicted"/>
<dbReference type="OrthoDB" id="2210247at2"/>
<dbReference type="GO" id="GO:0003677">
    <property type="term" value="F:DNA binding"/>
    <property type="evidence" value="ECO:0007669"/>
    <property type="project" value="UniProtKB-KW"/>
</dbReference>
<keyword evidence="2" id="KW-1185">Reference proteome</keyword>
<dbReference type="EMBL" id="VOHS01000063">
    <property type="protein sequence ID" value="TWV92979.1"/>
    <property type="molecule type" value="Genomic_DNA"/>
</dbReference>
<dbReference type="AlphaFoldDB" id="A0A5C6LLT8"/>
<dbReference type="InterPro" id="IPR009351">
    <property type="entry name" value="AlkZ-like"/>
</dbReference>
<protein>
    <submittedName>
        <fullName evidence="1">Winged helix DNA-binding domain-containing protein</fullName>
    </submittedName>
</protein>
<name>A0A5C6LLT8_9BACT</name>
<organism evidence="1 2">
    <name type="scientific">Chitinophaga pinensis</name>
    <dbReference type="NCBI Taxonomy" id="79329"/>
    <lineage>
        <taxon>Bacteria</taxon>
        <taxon>Pseudomonadati</taxon>
        <taxon>Bacteroidota</taxon>
        <taxon>Chitinophagia</taxon>
        <taxon>Chitinophagales</taxon>
        <taxon>Chitinophagaceae</taxon>
        <taxon>Chitinophaga</taxon>
    </lineage>
</organism>
<reference evidence="1 2" key="1">
    <citation type="submission" date="2019-08" db="EMBL/GenBank/DDBJ databases">
        <title>Whole genome sequencing of chitin degrading bacteria Chitinophaga pinensis YS16.</title>
        <authorList>
            <person name="Singh R.P."/>
            <person name="Manchanda G."/>
            <person name="Maurya I.K."/>
            <person name="Joshi N.K."/>
            <person name="Srivastava A.K."/>
        </authorList>
    </citation>
    <scope>NUCLEOTIDE SEQUENCE [LARGE SCALE GENOMIC DNA]</scope>
    <source>
        <strain evidence="1 2">YS-16</strain>
    </source>
</reference>
<keyword evidence="1" id="KW-0238">DNA-binding</keyword>
<sequence length="352" mass="39949">MTAKQLLQQRLTNQQLAIPAFKNAPELVHWCGAIQAQDYEMSKWAVGMRLPHASQQEIEQCIADGQLVRTHVLRPTWHLVHPGDVRWMLELSSPYIRQLMGSYNRKLELNDTIYKKSNKVFEKVLKNGKQLIRTELAAELQKAKIATNDLRMNFLLIQAELDMIICNGGKRDKQITYALFEERVPPAAGKTRQEALAALALRYFNSHGPATLKDFSGWSGLPVTAAREGLQLVQDQLHTATFGELTYYGPTHPAEAQPSANDVLLIPNYDEYLVAYKDREVIHNGDSASALNRDGNPLFSNIILVKGQIAGTWKRTFKKKDIVIDLYPITPFNKSTQARLDKEIARFKQFYS</sequence>
<accession>A0A5C6LLT8</accession>
<dbReference type="Proteomes" id="UP000318815">
    <property type="component" value="Unassembled WGS sequence"/>
</dbReference>
<evidence type="ECO:0000313" key="2">
    <source>
        <dbReference type="Proteomes" id="UP000318815"/>
    </source>
</evidence>
<dbReference type="Pfam" id="PF06224">
    <property type="entry name" value="AlkZ-like"/>
    <property type="match status" value="1"/>
</dbReference>
<dbReference type="PANTHER" id="PTHR38479">
    <property type="entry name" value="LMO0824 PROTEIN"/>
    <property type="match status" value="1"/>
</dbReference>
<dbReference type="RefSeq" id="WP_146308134.1">
    <property type="nucleotide sequence ID" value="NZ_VOHS01000063.1"/>
</dbReference>
<dbReference type="PANTHER" id="PTHR38479:SF2">
    <property type="entry name" value="WINGED HELIX DNA-BINDING DOMAIN-CONTAINING PROTEIN"/>
    <property type="match status" value="1"/>
</dbReference>
<comment type="caution">
    <text evidence="1">The sequence shown here is derived from an EMBL/GenBank/DDBJ whole genome shotgun (WGS) entry which is preliminary data.</text>
</comment>